<evidence type="ECO:0000256" key="3">
    <source>
        <dbReference type="ARBA" id="ARBA00022553"/>
    </source>
</evidence>
<feature type="transmembrane region" description="Helical" evidence="12">
    <location>
        <begin position="21"/>
        <end position="40"/>
    </location>
</feature>
<evidence type="ECO:0000256" key="11">
    <source>
        <dbReference type="ARBA" id="ARBA00023136"/>
    </source>
</evidence>
<evidence type="ECO:0000256" key="9">
    <source>
        <dbReference type="ARBA" id="ARBA00022989"/>
    </source>
</evidence>
<dbReference type="InterPro" id="IPR036890">
    <property type="entry name" value="HATPase_C_sf"/>
</dbReference>
<dbReference type="OrthoDB" id="9809348at2"/>
<dbReference type="SUPFAM" id="SSF158472">
    <property type="entry name" value="HAMP domain-like"/>
    <property type="match status" value="1"/>
</dbReference>
<evidence type="ECO:0000256" key="7">
    <source>
        <dbReference type="ARBA" id="ARBA00022777"/>
    </source>
</evidence>
<dbReference type="Gene3D" id="6.10.340.10">
    <property type="match status" value="1"/>
</dbReference>
<dbReference type="SUPFAM" id="SSF55874">
    <property type="entry name" value="ATPase domain of HSP90 chaperone/DNA topoisomerase II/histidine kinase"/>
    <property type="match status" value="1"/>
</dbReference>
<dbReference type="InterPro" id="IPR050640">
    <property type="entry name" value="Bact_2-comp_sensor_kinase"/>
</dbReference>
<keyword evidence="11 12" id="KW-0472">Membrane</keyword>
<feature type="transmembrane region" description="Helical" evidence="12">
    <location>
        <begin position="268"/>
        <end position="291"/>
    </location>
</feature>
<keyword evidence="4" id="KW-0808">Transferase</keyword>
<proteinExistence type="predicted"/>
<dbReference type="InterPro" id="IPR003594">
    <property type="entry name" value="HATPase_dom"/>
</dbReference>
<keyword evidence="2" id="KW-1003">Cell membrane</keyword>
<keyword evidence="3" id="KW-0597">Phosphoprotein</keyword>
<keyword evidence="15" id="KW-1185">Reference proteome</keyword>
<evidence type="ECO:0000313" key="15">
    <source>
        <dbReference type="Proteomes" id="UP000028525"/>
    </source>
</evidence>
<dbReference type="STRING" id="29354.IO98_08795"/>
<keyword evidence="7" id="KW-0418">Kinase</keyword>
<evidence type="ECO:0000313" key="14">
    <source>
        <dbReference type="EMBL" id="KEZ90410.1"/>
    </source>
</evidence>
<evidence type="ECO:0000256" key="5">
    <source>
        <dbReference type="ARBA" id="ARBA00022692"/>
    </source>
</evidence>
<comment type="subcellular location">
    <subcellularLocation>
        <location evidence="1">Cell membrane</location>
        <topology evidence="1">Multi-pass membrane protein</topology>
    </subcellularLocation>
</comment>
<evidence type="ECO:0000256" key="1">
    <source>
        <dbReference type="ARBA" id="ARBA00004651"/>
    </source>
</evidence>
<keyword evidence="9 12" id="KW-1133">Transmembrane helix</keyword>
<keyword evidence="8" id="KW-0067">ATP-binding</keyword>
<dbReference type="Pfam" id="PF06580">
    <property type="entry name" value="His_kinase"/>
    <property type="match status" value="1"/>
</dbReference>
<dbReference type="AlphaFoldDB" id="A0A084JN76"/>
<dbReference type="PANTHER" id="PTHR34220:SF11">
    <property type="entry name" value="SENSOR PROTEIN KINASE HPTS"/>
    <property type="match status" value="1"/>
</dbReference>
<dbReference type="GO" id="GO:0000155">
    <property type="term" value="F:phosphorelay sensor kinase activity"/>
    <property type="evidence" value="ECO:0007669"/>
    <property type="project" value="InterPro"/>
</dbReference>
<dbReference type="InterPro" id="IPR010559">
    <property type="entry name" value="Sig_transdc_His_kin_internal"/>
</dbReference>
<accession>A0A084JN76</accession>
<evidence type="ECO:0000256" key="8">
    <source>
        <dbReference type="ARBA" id="ARBA00022840"/>
    </source>
</evidence>
<gene>
    <name evidence="14" type="ORF">IO98_08795</name>
</gene>
<protein>
    <recommendedName>
        <fullName evidence="13">HAMP domain-containing protein</fullName>
    </recommendedName>
</protein>
<feature type="domain" description="HAMP" evidence="13">
    <location>
        <begin position="305"/>
        <end position="351"/>
    </location>
</feature>
<sequence>MEKRKQTCFRDEIRKSLIFHALVPCFISLVVLLLVFTALGSQQIIRKSRTMLAHFSGEFEGVITSYVEMNKKMAQELDMESFQGKPSYKTETVSGIYRFLNGQNYRGNYYLFDENRNVVFSTDSRANVVQYIGNYLPWNTTDQKYSKNDCIFIYDSTVIDRRALPAWLIFETVVKDGTLKGYSGFVLKADAFKERLGNMEQPVLLVNKFNRVFTDGASRFQNDRGKLVKEFRAGRNLARFGKRWYYTAGQSVLGGEATVLVVNDCTSFVQLCIMSLMLVAFLALVVALAIYRSAGKVADKKTEIIYDLIGALDRVEKGDLDVFLNIASGDEFERIGHSFNTMIGSIRHLLVRHQELARENMLATVQILESQFNPHFLFNTLESIRYMIKFKPGDAEKMIVCLSRMLRYSIQNGKDVVTVKEEMDFINRYLQVMLYRYGERLKYSVELEEESSQASIPRMVMQPIVENAIKYGFGEDLDCLEISIRTRIQDGVLSIIISDDGVGIPEGLLKELQSNLEYHQNQMDHIGIYNVHKRIRLVYGNEYGARIESGVNKGTVVTLRVPCNGNKDDSRT</sequence>
<dbReference type="PANTHER" id="PTHR34220">
    <property type="entry name" value="SENSOR HISTIDINE KINASE YPDA"/>
    <property type="match status" value="1"/>
</dbReference>
<dbReference type="InterPro" id="IPR003660">
    <property type="entry name" value="HAMP_dom"/>
</dbReference>
<evidence type="ECO:0000256" key="10">
    <source>
        <dbReference type="ARBA" id="ARBA00023012"/>
    </source>
</evidence>
<evidence type="ECO:0000256" key="6">
    <source>
        <dbReference type="ARBA" id="ARBA00022741"/>
    </source>
</evidence>
<dbReference type="Pfam" id="PF02518">
    <property type="entry name" value="HATPase_c"/>
    <property type="match status" value="1"/>
</dbReference>
<evidence type="ECO:0000256" key="2">
    <source>
        <dbReference type="ARBA" id="ARBA00022475"/>
    </source>
</evidence>
<name>A0A084JN76_9FIRM</name>
<dbReference type="PROSITE" id="PS50885">
    <property type="entry name" value="HAMP"/>
    <property type="match status" value="1"/>
</dbReference>
<evidence type="ECO:0000256" key="4">
    <source>
        <dbReference type="ARBA" id="ARBA00022679"/>
    </source>
</evidence>
<dbReference type="EMBL" id="JPME01000011">
    <property type="protein sequence ID" value="KEZ90410.1"/>
    <property type="molecule type" value="Genomic_DNA"/>
</dbReference>
<dbReference type="RefSeq" id="WP_038280204.1">
    <property type="nucleotide sequence ID" value="NZ_JPME01000011.1"/>
</dbReference>
<dbReference type="GO" id="GO:0005886">
    <property type="term" value="C:plasma membrane"/>
    <property type="evidence" value="ECO:0007669"/>
    <property type="project" value="UniProtKB-SubCell"/>
</dbReference>
<evidence type="ECO:0000259" key="13">
    <source>
        <dbReference type="PROSITE" id="PS50885"/>
    </source>
</evidence>
<dbReference type="CDD" id="cd06225">
    <property type="entry name" value="HAMP"/>
    <property type="match status" value="1"/>
</dbReference>
<dbReference type="Proteomes" id="UP000028525">
    <property type="component" value="Unassembled WGS sequence"/>
</dbReference>
<dbReference type="Gene3D" id="3.30.565.10">
    <property type="entry name" value="Histidine kinase-like ATPase, C-terminal domain"/>
    <property type="match status" value="1"/>
</dbReference>
<keyword evidence="10" id="KW-0902">Two-component regulatory system</keyword>
<dbReference type="Pfam" id="PF00672">
    <property type="entry name" value="HAMP"/>
    <property type="match status" value="1"/>
</dbReference>
<evidence type="ECO:0000256" key="12">
    <source>
        <dbReference type="SAM" id="Phobius"/>
    </source>
</evidence>
<comment type="caution">
    <text evidence="14">The sequence shown here is derived from an EMBL/GenBank/DDBJ whole genome shotgun (WGS) entry which is preliminary data.</text>
</comment>
<keyword evidence="5 12" id="KW-0812">Transmembrane</keyword>
<keyword evidence="6" id="KW-0547">Nucleotide-binding</keyword>
<reference evidence="14 15" key="1">
    <citation type="submission" date="2014-07" db="EMBL/GenBank/DDBJ databases">
        <title>Draft genome of Clostridium celerecrescens 152B isolated from sediments associated with methane hydrate from Krishna Godavari basin.</title>
        <authorList>
            <person name="Honkalas V.S."/>
            <person name="Dabir A.P."/>
            <person name="Arora P."/>
            <person name="Dhakephalkar P.K."/>
        </authorList>
    </citation>
    <scope>NUCLEOTIDE SEQUENCE [LARGE SCALE GENOMIC DNA]</scope>
    <source>
        <strain evidence="14 15">152B</strain>
    </source>
</reference>
<organism evidence="14 15">
    <name type="scientific">Lacrimispora celerecrescens</name>
    <dbReference type="NCBI Taxonomy" id="29354"/>
    <lineage>
        <taxon>Bacteria</taxon>
        <taxon>Bacillati</taxon>
        <taxon>Bacillota</taxon>
        <taxon>Clostridia</taxon>
        <taxon>Lachnospirales</taxon>
        <taxon>Lachnospiraceae</taxon>
        <taxon>Lacrimispora</taxon>
    </lineage>
</organism>
<dbReference type="GO" id="GO:0005524">
    <property type="term" value="F:ATP binding"/>
    <property type="evidence" value="ECO:0007669"/>
    <property type="project" value="UniProtKB-KW"/>
</dbReference>